<evidence type="ECO:0000256" key="2">
    <source>
        <dbReference type="ARBA" id="ARBA00008219"/>
    </source>
</evidence>
<gene>
    <name evidence="7" type="ORF">DGYR_LOCUS5888</name>
</gene>
<keyword evidence="6" id="KW-0496">Mitochondrion</keyword>
<dbReference type="EMBL" id="CAJFCJ010000007">
    <property type="protein sequence ID" value="CAD5117354.1"/>
    <property type="molecule type" value="Genomic_DNA"/>
</dbReference>
<keyword evidence="3" id="KW-0677">Repeat</keyword>
<dbReference type="Gene3D" id="1.25.40.10">
    <property type="entry name" value="Tetratricopeptide repeat domain"/>
    <property type="match status" value="2"/>
</dbReference>
<dbReference type="Pfam" id="PF13424">
    <property type="entry name" value="TPR_12"/>
    <property type="match status" value="1"/>
</dbReference>
<evidence type="ECO:0000256" key="4">
    <source>
        <dbReference type="ARBA" id="ARBA00022803"/>
    </source>
</evidence>
<dbReference type="GO" id="GO:0005743">
    <property type="term" value="C:mitochondrial inner membrane"/>
    <property type="evidence" value="ECO:0007669"/>
    <property type="project" value="TreeGrafter"/>
</dbReference>
<evidence type="ECO:0000256" key="3">
    <source>
        <dbReference type="ARBA" id="ARBA00022737"/>
    </source>
</evidence>
<comment type="caution">
    <text evidence="7">The sequence shown here is derived from an EMBL/GenBank/DDBJ whole genome shotgun (WGS) entry which is preliminary data.</text>
</comment>
<reference evidence="7 8" key="1">
    <citation type="submission" date="2020-08" db="EMBL/GenBank/DDBJ databases">
        <authorList>
            <person name="Hejnol A."/>
        </authorList>
    </citation>
    <scope>NUCLEOTIDE SEQUENCE [LARGE SCALE GENOMIC DNA]</scope>
</reference>
<sequence length="222" mass="25544">MEFSKGHFGEAEKLYKQSLLLHKYLGRETDDLAFIEISLKLSMIYASTGRKPEAESGYEYCLNCLTKRRDSDDGLDEDGQALLGLTLDSYARYYMELSRYDKAVSFIKDSLKIARQVFGDSHEQVASLYNDLAAIECELRNFDEAKSNCLKAIEISENLIDKKYETTLYKLNLAEVLWQVGELPEALLYLKQVISTSKAYDYSDLFEKAVKLYKELNKKLKI</sequence>
<evidence type="ECO:0000313" key="7">
    <source>
        <dbReference type="EMBL" id="CAD5117354.1"/>
    </source>
</evidence>
<keyword evidence="8" id="KW-1185">Reference proteome</keyword>
<evidence type="ECO:0000256" key="5">
    <source>
        <dbReference type="ARBA" id="ARBA00022946"/>
    </source>
</evidence>
<name>A0A7I8VMA4_9ANNE</name>
<dbReference type="InterPro" id="IPR040395">
    <property type="entry name" value="TTC19"/>
</dbReference>
<protein>
    <submittedName>
        <fullName evidence="7">Uncharacterized protein</fullName>
    </submittedName>
</protein>
<dbReference type="SUPFAM" id="SSF48452">
    <property type="entry name" value="TPR-like"/>
    <property type="match status" value="1"/>
</dbReference>
<keyword evidence="5" id="KW-0809">Transit peptide</keyword>
<keyword evidence="4" id="KW-0802">TPR repeat</keyword>
<evidence type="ECO:0000313" key="8">
    <source>
        <dbReference type="Proteomes" id="UP000549394"/>
    </source>
</evidence>
<comment type="similarity">
    <text evidence="2">Belongs to the TTC19 family.</text>
</comment>
<proteinExistence type="inferred from homology"/>
<dbReference type="Pfam" id="PF13374">
    <property type="entry name" value="TPR_10"/>
    <property type="match status" value="1"/>
</dbReference>
<comment type="subcellular location">
    <subcellularLocation>
        <location evidence="1">Mitochondrion</location>
    </subcellularLocation>
</comment>
<dbReference type="OrthoDB" id="5986190at2759"/>
<dbReference type="GO" id="GO:0034551">
    <property type="term" value="P:mitochondrial respiratory chain complex III assembly"/>
    <property type="evidence" value="ECO:0007669"/>
    <property type="project" value="InterPro"/>
</dbReference>
<organism evidence="7 8">
    <name type="scientific">Dimorphilus gyrociliatus</name>
    <dbReference type="NCBI Taxonomy" id="2664684"/>
    <lineage>
        <taxon>Eukaryota</taxon>
        <taxon>Metazoa</taxon>
        <taxon>Spiralia</taxon>
        <taxon>Lophotrochozoa</taxon>
        <taxon>Annelida</taxon>
        <taxon>Polychaeta</taxon>
        <taxon>Polychaeta incertae sedis</taxon>
        <taxon>Dinophilidae</taxon>
        <taxon>Dimorphilus</taxon>
    </lineage>
</organism>
<dbReference type="PANTHER" id="PTHR13143">
    <property type="entry name" value="TETRATRICOPEPTIDE REPEAT PROTEIN 19"/>
    <property type="match status" value="1"/>
</dbReference>
<dbReference type="PANTHER" id="PTHR13143:SF6">
    <property type="entry name" value="TETRATRICOPEPTIDE REPEAT PROTEIN 19, MITOCHONDRIAL"/>
    <property type="match status" value="1"/>
</dbReference>
<evidence type="ECO:0000256" key="6">
    <source>
        <dbReference type="ARBA" id="ARBA00023128"/>
    </source>
</evidence>
<evidence type="ECO:0000256" key="1">
    <source>
        <dbReference type="ARBA" id="ARBA00004173"/>
    </source>
</evidence>
<dbReference type="Proteomes" id="UP000549394">
    <property type="component" value="Unassembled WGS sequence"/>
</dbReference>
<accession>A0A7I8VMA4</accession>
<dbReference type="SMART" id="SM00028">
    <property type="entry name" value="TPR"/>
    <property type="match status" value="3"/>
</dbReference>
<dbReference type="InterPro" id="IPR011990">
    <property type="entry name" value="TPR-like_helical_dom_sf"/>
</dbReference>
<dbReference type="AlphaFoldDB" id="A0A7I8VMA4"/>
<dbReference type="InterPro" id="IPR019734">
    <property type="entry name" value="TPR_rpt"/>
</dbReference>